<protein>
    <submittedName>
        <fullName evidence="2">Amidase</fullName>
    </submittedName>
</protein>
<proteinExistence type="predicted"/>
<comment type="caution">
    <text evidence="2">The sequence shown here is derived from an EMBL/GenBank/DDBJ whole genome shotgun (WGS) entry which is preliminary data.</text>
</comment>
<evidence type="ECO:0000313" key="2">
    <source>
        <dbReference type="EMBL" id="OKH95169.1"/>
    </source>
</evidence>
<name>A0A1Q4VBQ4_9ACTN</name>
<dbReference type="SUPFAM" id="SSF75304">
    <property type="entry name" value="Amidase signature (AS) enzymes"/>
    <property type="match status" value="1"/>
</dbReference>
<dbReference type="PANTHER" id="PTHR11895">
    <property type="entry name" value="TRANSAMIDASE"/>
    <property type="match status" value="1"/>
</dbReference>
<dbReference type="PANTHER" id="PTHR11895:SF176">
    <property type="entry name" value="AMIDASE AMID-RELATED"/>
    <property type="match status" value="1"/>
</dbReference>
<evidence type="ECO:0000313" key="3">
    <source>
        <dbReference type="Proteomes" id="UP000186455"/>
    </source>
</evidence>
<dbReference type="Proteomes" id="UP000186455">
    <property type="component" value="Unassembled WGS sequence"/>
</dbReference>
<feature type="domain" description="Amidase" evidence="1">
    <location>
        <begin position="18"/>
        <end position="443"/>
    </location>
</feature>
<dbReference type="EMBL" id="LFBV01000002">
    <property type="protein sequence ID" value="OKH95169.1"/>
    <property type="molecule type" value="Genomic_DNA"/>
</dbReference>
<dbReference type="PROSITE" id="PS00571">
    <property type="entry name" value="AMIDASES"/>
    <property type="match status" value="1"/>
</dbReference>
<dbReference type="Gene3D" id="3.90.1300.10">
    <property type="entry name" value="Amidase signature (AS) domain"/>
    <property type="match status" value="1"/>
</dbReference>
<keyword evidence="3" id="KW-1185">Reference proteome</keyword>
<dbReference type="AlphaFoldDB" id="A0A1Q4VBQ4"/>
<dbReference type="InterPro" id="IPR020556">
    <property type="entry name" value="Amidase_CS"/>
</dbReference>
<sequence length="473" mass="48825">MSGAARALRAGEISSVALTEDAIRSADLYDPLLGSCLARFDETALLAAEQADRELAAGLDRGPLHGIPFGIKDLIAAAEGPTTAQSLVPNPFRDTRHDATVTARLRAAGAVVMGKTTTMEFGCGIPDPAKPFPVPRNPYDPSAWAGGSSSGTASGVAAGLFLAGLGSDTGGSIRMPAAFCGVTGLMPTYGLVPRDGCVPLAPSLDRIGPLARSARDCAAVLDVLAGPPHDGRARWDSGSGWDDAADRPPDLSGLRMGVVHEGHFPPGGDPAVPTAFEAAVGRLTGLGARACAVVLPYRAQTVQATLATAISEGLAHHRGDLIERWNDYFAATRGLLARAAFVSGADYVQAQRVRRAAQRALDALFEEVDIVVCPTASIGAPDLAVLSDAHGHQNDEQVFSMIHTPYWNAVGNPVLALPIGRTGRGLPLSLQIAGPVGGDHRVLCVGDALQRLTGWHLRVPDLAGTGPGAGRSG</sequence>
<dbReference type="InterPro" id="IPR023631">
    <property type="entry name" value="Amidase_dom"/>
</dbReference>
<dbReference type="InterPro" id="IPR000120">
    <property type="entry name" value="Amidase"/>
</dbReference>
<dbReference type="InterPro" id="IPR036928">
    <property type="entry name" value="AS_sf"/>
</dbReference>
<reference evidence="2 3" key="1">
    <citation type="submission" date="2015-06" db="EMBL/GenBank/DDBJ databases">
        <title>Cloning and characterization of the uncialamcin biosynthetic gene cluster.</title>
        <authorList>
            <person name="Yan X."/>
            <person name="Huang T."/>
            <person name="Ge H."/>
            <person name="Shen B."/>
        </authorList>
    </citation>
    <scope>NUCLEOTIDE SEQUENCE [LARGE SCALE GENOMIC DNA]</scope>
    <source>
        <strain evidence="2 3">DCA2648</strain>
    </source>
</reference>
<dbReference type="GO" id="GO:0003824">
    <property type="term" value="F:catalytic activity"/>
    <property type="evidence" value="ECO:0007669"/>
    <property type="project" value="InterPro"/>
</dbReference>
<accession>A0A1Q4VBQ4</accession>
<evidence type="ECO:0000259" key="1">
    <source>
        <dbReference type="Pfam" id="PF01425"/>
    </source>
</evidence>
<dbReference type="STRING" id="1048205.AB852_09160"/>
<organism evidence="2 3">
    <name type="scientific">Streptomyces uncialis</name>
    <dbReference type="NCBI Taxonomy" id="1048205"/>
    <lineage>
        <taxon>Bacteria</taxon>
        <taxon>Bacillati</taxon>
        <taxon>Actinomycetota</taxon>
        <taxon>Actinomycetes</taxon>
        <taxon>Kitasatosporales</taxon>
        <taxon>Streptomycetaceae</taxon>
        <taxon>Streptomyces</taxon>
    </lineage>
</organism>
<dbReference type="Pfam" id="PF01425">
    <property type="entry name" value="Amidase"/>
    <property type="match status" value="1"/>
</dbReference>
<gene>
    <name evidence="2" type="ORF">AB852_09160</name>
</gene>